<dbReference type="SMART" id="SM00530">
    <property type="entry name" value="HTH_XRE"/>
    <property type="match status" value="1"/>
</dbReference>
<dbReference type="SUPFAM" id="SSF143100">
    <property type="entry name" value="TTHA1013/TTHA0281-like"/>
    <property type="match status" value="1"/>
</dbReference>
<evidence type="ECO:0000313" key="2">
    <source>
        <dbReference type="EMBL" id="OZI43820.1"/>
    </source>
</evidence>
<accession>A0A261T3X4</accession>
<dbReference type="PROSITE" id="PS50943">
    <property type="entry name" value="HTH_CROC1"/>
    <property type="match status" value="1"/>
</dbReference>
<evidence type="ECO:0000313" key="3">
    <source>
        <dbReference type="Proteomes" id="UP000216913"/>
    </source>
</evidence>
<proteinExistence type="predicted"/>
<name>A0A261T3X4_9BORD</name>
<dbReference type="SUPFAM" id="SSF47413">
    <property type="entry name" value="lambda repressor-like DNA-binding domains"/>
    <property type="match status" value="1"/>
</dbReference>
<protein>
    <submittedName>
        <fullName evidence="2">Antitoxin</fullName>
    </submittedName>
</protein>
<dbReference type="InterPro" id="IPR051404">
    <property type="entry name" value="TA_system_antitoxin"/>
</dbReference>
<dbReference type="InterPro" id="IPR035069">
    <property type="entry name" value="TTHA1013/TTHA0281-like"/>
</dbReference>
<dbReference type="Gene3D" id="1.10.260.40">
    <property type="entry name" value="lambda repressor-like DNA-binding domains"/>
    <property type="match status" value="1"/>
</dbReference>
<dbReference type="GO" id="GO:0003700">
    <property type="term" value="F:DNA-binding transcription factor activity"/>
    <property type="evidence" value="ECO:0007669"/>
    <property type="project" value="InterPro"/>
</dbReference>
<dbReference type="OrthoDB" id="5772151at2"/>
<dbReference type="AlphaFoldDB" id="A0A261T3X4"/>
<dbReference type="GO" id="GO:0003677">
    <property type="term" value="F:DNA binding"/>
    <property type="evidence" value="ECO:0007669"/>
    <property type="project" value="InterPro"/>
</dbReference>
<dbReference type="Pfam" id="PF12802">
    <property type="entry name" value="MarR_2"/>
    <property type="match status" value="1"/>
</dbReference>
<dbReference type="Proteomes" id="UP000216913">
    <property type="component" value="Unassembled WGS sequence"/>
</dbReference>
<dbReference type="InterPro" id="IPR000835">
    <property type="entry name" value="HTH_MarR-typ"/>
</dbReference>
<sequence>MLQFPALIETDGTGFTVSFRDIPEALTGAATHEEALEMAADALLTAMDFYFEDERAVPAPSKARVDEVLISLPASVQAKILVLNELVAQGVTQAELARRMGLPRQEVSRLVDLHHTTKIDTLDRALEVLGKQMDITLA</sequence>
<dbReference type="InterPro" id="IPR001387">
    <property type="entry name" value="Cro/C1-type_HTH"/>
</dbReference>
<dbReference type="InterPro" id="IPR010982">
    <property type="entry name" value="Lambda_DNA-bd_dom_sf"/>
</dbReference>
<dbReference type="RefSeq" id="WP_094804318.1">
    <property type="nucleotide sequence ID" value="NZ_NEVP01000016.1"/>
</dbReference>
<dbReference type="PANTHER" id="PTHR34504">
    <property type="entry name" value="ANTITOXIN HICB"/>
    <property type="match status" value="1"/>
</dbReference>
<dbReference type="PANTHER" id="PTHR34504:SF4">
    <property type="entry name" value="ANTITOXIN HICB"/>
    <property type="match status" value="1"/>
</dbReference>
<feature type="domain" description="HTH cro/C1-type" evidence="1">
    <location>
        <begin position="88"/>
        <end position="137"/>
    </location>
</feature>
<gene>
    <name evidence="2" type="ORF">CAL25_23105</name>
</gene>
<comment type="caution">
    <text evidence="2">The sequence shown here is derived from an EMBL/GenBank/DDBJ whole genome shotgun (WGS) entry which is preliminary data.</text>
</comment>
<dbReference type="EMBL" id="NEVP01000016">
    <property type="protein sequence ID" value="OZI43820.1"/>
    <property type="molecule type" value="Genomic_DNA"/>
</dbReference>
<keyword evidence="3" id="KW-1185">Reference proteome</keyword>
<dbReference type="CDD" id="cd00093">
    <property type="entry name" value="HTH_XRE"/>
    <property type="match status" value="1"/>
</dbReference>
<reference evidence="2 3" key="1">
    <citation type="submission" date="2017-05" db="EMBL/GenBank/DDBJ databases">
        <title>Complete and WGS of Bordetella genogroups.</title>
        <authorList>
            <person name="Spilker T."/>
            <person name="LiPuma J."/>
        </authorList>
    </citation>
    <scope>NUCLEOTIDE SEQUENCE [LARGE SCALE GENOMIC DNA]</scope>
    <source>
        <strain evidence="2 3">AU10456</strain>
    </source>
</reference>
<dbReference type="Gene3D" id="3.30.160.250">
    <property type="match status" value="1"/>
</dbReference>
<evidence type="ECO:0000259" key="1">
    <source>
        <dbReference type="PROSITE" id="PS50943"/>
    </source>
</evidence>
<organism evidence="2 3">
    <name type="scientific">Bordetella genomosp. 5</name>
    <dbReference type="NCBI Taxonomy" id="1395608"/>
    <lineage>
        <taxon>Bacteria</taxon>
        <taxon>Pseudomonadati</taxon>
        <taxon>Pseudomonadota</taxon>
        <taxon>Betaproteobacteria</taxon>
        <taxon>Burkholderiales</taxon>
        <taxon>Alcaligenaceae</taxon>
        <taxon>Bordetella</taxon>
    </lineage>
</organism>